<feature type="compositionally biased region" description="Gly residues" evidence="1">
    <location>
        <begin position="77"/>
        <end position="88"/>
    </location>
</feature>
<feature type="region of interest" description="Disordered" evidence="1">
    <location>
        <begin position="1"/>
        <end position="109"/>
    </location>
</feature>
<evidence type="ECO:0000256" key="1">
    <source>
        <dbReference type="SAM" id="MobiDB-lite"/>
    </source>
</evidence>
<feature type="region of interest" description="Disordered" evidence="1">
    <location>
        <begin position="209"/>
        <end position="231"/>
    </location>
</feature>
<feature type="region of interest" description="Disordered" evidence="1">
    <location>
        <begin position="147"/>
        <end position="191"/>
    </location>
</feature>
<feature type="compositionally biased region" description="Polar residues" evidence="1">
    <location>
        <begin position="1"/>
        <end position="11"/>
    </location>
</feature>
<dbReference type="Proteomes" id="UP000314294">
    <property type="component" value="Unassembled WGS sequence"/>
</dbReference>
<protein>
    <submittedName>
        <fullName evidence="2">Uncharacterized protein</fullName>
    </submittedName>
</protein>
<feature type="compositionally biased region" description="Low complexity" evidence="1">
    <location>
        <begin position="180"/>
        <end position="191"/>
    </location>
</feature>
<gene>
    <name evidence="2" type="ORF">EYF80_051028</name>
</gene>
<evidence type="ECO:0000313" key="2">
    <source>
        <dbReference type="EMBL" id="TNN38802.1"/>
    </source>
</evidence>
<comment type="caution">
    <text evidence="2">The sequence shown here is derived from an EMBL/GenBank/DDBJ whole genome shotgun (WGS) entry which is preliminary data.</text>
</comment>
<accession>A0A4Z2FEG2</accession>
<sequence>MPVISSSQKGSMGNKRDIKHDSDEQIHPDGPSPTRSGLPSPCTWEEAEEAGEEGGMDGEEEAAQGCAGEDDGEGADRGGGGGGGGAASGGWSPRRRSVSCRRVSLSEASSCRSRRTLVSSLLAVQSDHHLMVFSIWAARARASSSSLSLSSSRLSQSAPAPSPRAPREPRDPSPKPPSPGDSSSGGLELGVPPVGLGVCVRLSGERIPLSEPRPRLHSRPPPPDDLPPSDRWGLGVWFMVEGRRCGPG</sequence>
<proteinExistence type="predicted"/>
<dbReference type="AlphaFoldDB" id="A0A4Z2FEG2"/>
<organism evidence="2 3">
    <name type="scientific">Liparis tanakae</name>
    <name type="common">Tanaka's snailfish</name>
    <dbReference type="NCBI Taxonomy" id="230148"/>
    <lineage>
        <taxon>Eukaryota</taxon>
        <taxon>Metazoa</taxon>
        <taxon>Chordata</taxon>
        <taxon>Craniata</taxon>
        <taxon>Vertebrata</taxon>
        <taxon>Euteleostomi</taxon>
        <taxon>Actinopterygii</taxon>
        <taxon>Neopterygii</taxon>
        <taxon>Teleostei</taxon>
        <taxon>Neoteleostei</taxon>
        <taxon>Acanthomorphata</taxon>
        <taxon>Eupercaria</taxon>
        <taxon>Perciformes</taxon>
        <taxon>Cottioidei</taxon>
        <taxon>Cottales</taxon>
        <taxon>Liparidae</taxon>
        <taxon>Liparis</taxon>
    </lineage>
</organism>
<evidence type="ECO:0000313" key="3">
    <source>
        <dbReference type="Proteomes" id="UP000314294"/>
    </source>
</evidence>
<reference evidence="2 3" key="1">
    <citation type="submission" date="2019-03" db="EMBL/GenBank/DDBJ databases">
        <title>First draft genome of Liparis tanakae, snailfish: a comprehensive survey of snailfish specific genes.</title>
        <authorList>
            <person name="Kim W."/>
            <person name="Song I."/>
            <person name="Jeong J.-H."/>
            <person name="Kim D."/>
            <person name="Kim S."/>
            <person name="Ryu S."/>
            <person name="Song J.Y."/>
            <person name="Lee S.K."/>
        </authorList>
    </citation>
    <scope>NUCLEOTIDE SEQUENCE [LARGE SCALE GENOMIC DNA]</scope>
    <source>
        <tissue evidence="2">Muscle</tissue>
    </source>
</reference>
<feature type="compositionally biased region" description="Low complexity" evidence="1">
    <location>
        <begin position="147"/>
        <end position="159"/>
    </location>
</feature>
<feature type="compositionally biased region" description="Acidic residues" evidence="1">
    <location>
        <begin position="45"/>
        <end position="73"/>
    </location>
</feature>
<name>A0A4Z2FEG2_9TELE</name>
<keyword evidence="3" id="KW-1185">Reference proteome</keyword>
<dbReference type="EMBL" id="SRLO01001336">
    <property type="protein sequence ID" value="TNN38802.1"/>
    <property type="molecule type" value="Genomic_DNA"/>
</dbReference>
<feature type="compositionally biased region" description="Basic and acidic residues" evidence="1">
    <location>
        <begin position="14"/>
        <end position="27"/>
    </location>
</feature>